<dbReference type="GO" id="GO:0003723">
    <property type="term" value="F:RNA binding"/>
    <property type="evidence" value="ECO:0007669"/>
    <property type="project" value="UniProtKB-UniRule"/>
</dbReference>
<keyword evidence="4" id="KW-0677">Repeat</keyword>
<dbReference type="NCBIfam" id="TIGR01648">
    <property type="entry name" value="hnRNP-R-Q"/>
    <property type="match status" value="1"/>
</dbReference>
<dbReference type="GO" id="GO:0007283">
    <property type="term" value="P:spermatogenesis"/>
    <property type="evidence" value="ECO:0007669"/>
    <property type="project" value="UniProtKB-KW"/>
</dbReference>
<accession>A0AAY4CWC1</accession>
<dbReference type="FunFam" id="3.30.70.330:FF:000026">
    <property type="entry name" value="APOBEC1 complementation factor isoform X1"/>
    <property type="match status" value="1"/>
</dbReference>
<keyword evidence="9" id="KW-0469">Meiosis</keyword>
<dbReference type="GO" id="GO:0048477">
    <property type="term" value="P:oogenesis"/>
    <property type="evidence" value="ECO:0007669"/>
    <property type="project" value="UniProtKB-KW"/>
</dbReference>
<sequence>MEKNGQGDDRALLALMDKSGYSMIQVNGQRKYGGPPPGWEGPPPPRGCEVFVGKIPRNIYEDTLVPLFEQAGVIYEFRLMLEFSGENRGYAFVMYTSREDAQHAIKLLNNYEIQAGKFIGVCVSLDNCRLFIGSIPKDKKREEIKEEMMKVTEGVTDVIVYASPTDKTKNRGFAFVEYESHRAAAMARRKLIPGTFQLWGQTVLVDWAHPEKDVDEETMQHVRVLYVRNLMSYTTEETLFAEFSSLKPGSVERVKKITDYAFVHFNTREDAMAALHATNGKLVDGSPIEVTLAKPTGKDGGQRFSNRGSSINCCNNSPGNSFIFQSKPENPGFGIGIGPLSNGTVSGLPLSMSPYQGSSFTQNAECMFPMHPGTTLFPMTILSLKPSQMSSAVSLLEYCCLKNNWTLPEYLLYYTLSQEGKMLLICKVVINSTRSSFMPNKLCTVLDDAKELAAQHVLWSLGERERNKTHLHCID</sequence>
<name>A0AAY4CWC1_9TELE</name>
<reference evidence="13" key="3">
    <citation type="submission" date="2025-09" db="UniProtKB">
        <authorList>
            <consortium name="Ensembl"/>
        </authorList>
    </citation>
    <scope>IDENTIFICATION</scope>
</reference>
<evidence type="ECO:0000256" key="2">
    <source>
        <dbReference type="ARBA" id="ARBA00021018"/>
    </source>
</evidence>
<gene>
    <name evidence="13" type="primary">RBM46</name>
</gene>
<dbReference type="SMART" id="SM00360">
    <property type="entry name" value="RRM"/>
    <property type="match status" value="3"/>
</dbReference>
<dbReference type="PROSITE" id="PS50102">
    <property type="entry name" value="RRM"/>
    <property type="match status" value="3"/>
</dbReference>
<evidence type="ECO:0000256" key="1">
    <source>
        <dbReference type="ARBA" id="ARBA00004496"/>
    </source>
</evidence>
<dbReference type="GO" id="GO:0005737">
    <property type="term" value="C:cytoplasm"/>
    <property type="evidence" value="ECO:0007669"/>
    <property type="project" value="UniProtKB-SubCell"/>
</dbReference>
<dbReference type="Gene3D" id="3.30.70.330">
    <property type="match status" value="3"/>
</dbReference>
<keyword evidence="3" id="KW-0963">Cytoplasm</keyword>
<evidence type="ECO:0000256" key="4">
    <source>
        <dbReference type="ARBA" id="ARBA00022737"/>
    </source>
</evidence>
<evidence type="ECO:0000256" key="11">
    <source>
        <dbReference type="PROSITE-ProRule" id="PRU00176"/>
    </source>
</evidence>
<dbReference type="AlphaFoldDB" id="A0AAY4CWC1"/>
<keyword evidence="7 11" id="KW-0694">RNA-binding</keyword>
<feature type="domain" description="RRM" evidence="12">
    <location>
        <begin position="48"/>
        <end position="126"/>
    </location>
</feature>
<dbReference type="SUPFAM" id="SSF54928">
    <property type="entry name" value="RNA-binding domain, RBD"/>
    <property type="match status" value="3"/>
</dbReference>
<reference evidence="13 14" key="1">
    <citation type="submission" date="2020-06" db="EMBL/GenBank/DDBJ databases">
        <authorList>
            <consortium name="Wellcome Sanger Institute Data Sharing"/>
        </authorList>
    </citation>
    <scope>NUCLEOTIDE SEQUENCE [LARGE SCALE GENOMIC DNA]</scope>
</reference>
<dbReference type="Proteomes" id="UP000694580">
    <property type="component" value="Chromosome 1"/>
</dbReference>
<dbReference type="SUPFAM" id="SSF54768">
    <property type="entry name" value="dsRNA-binding domain-like"/>
    <property type="match status" value="1"/>
</dbReference>
<keyword evidence="8" id="KW-0896">Oogenesis</keyword>
<dbReference type="Pfam" id="PF14709">
    <property type="entry name" value="DND1_DSRM"/>
    <property type="match status" value="1"/>
</dbReference>
<reference evidence="13" key="2">
    <citation type="submission" date="2025-08" db="UniProtKB">
        <authorList>
            <consortium name="Ensembl"/>
        </authorList>
    </citation>
    <scope>IDENTIFICATION</scope>
</reference>
<proteinExistence type="predicted"/>
<dbReference type="InterPro" id="IPR000504">
    <property type="entry name" value="RRM_dom"/>
</dbReference>
<evidence type="ECO:0000256" key="8">
    <source>
        <dbReference type="ARBA" id="ARBA00022943"/>
    </source>
</evidence>
<comment type="subcellular location">
    <subcellularLocation>
        <location evidence="1">Cytoplasm</location>
    </subcellularLocation>
</comment>
<protein>
    <recommendedName>
        <fullName evidence="2">Probable RNA-binding protein 46</fullName>
    </recommendedName>
    <alternativeName>
        <fullName evidence="10">RNA-binding motif protein 46</fullName>
    </alternativeName>
</protein>
<keyword evidence="5" id="KW-0221">Differentiation</keyword>
<keyword evidence="6" id="KW-0744">Spermatogenesis</keyword>
<dbReference type="InterPro" id="IPR006535">
    <property type="entry name" value="HnRNP_R/Q_splicing_fac"/>
</dbReference>
<dbReference type="GO" id="GO:0051321">
    <property type="term" value="P:meiotic cell cycle"/>
    <property type="evidence" value="ECO:0007669"/>
    <property type="project" value="UniProtKB-KW"/>
</dbReference>
<evidence type="ECO:0000259" key="12">
    <source>
        <dbReference type="PROSITE" id="PS50102"/>
    </source>
</evidence>
<dbReference type="GeneTree" id="ENSGT00940000155927"/>
<evidence type="ECO:0000313" key="13">
    <source>
        <dbReference type="Ensembl" id="ENSDCDP00010037418.1"/>
    </source>
</evidence>
<evidence type="ECO:0000256" key="9">
    <source>
        <dbReference type="ARBA" id="ARBA00023254"/>
    </source>
</evidence>
<evidence type="ECO:0000256" key="7">
    <source>
        <dbReference type="ARBA" id="ARBA00022884"/>
    </source>
</evidence>
<dbReference type="FunFam" id="3.30.70.330:FF:000027">
    <property type="entry name" value="Heterogeneous nuclear ribonucleoprotein q isoform"/>
    <property type="match status" value="1"/>
</dbReference>
<dbReference type="PANTHER" id="PTHR21245">
    <property type="entry name" value="HETEROGENEOUS NUCLEAR RIBONUCLEOPROTEIN"/>
    <property type="match status" value="1"/>
</dbReference>
<dbReference type="Ensembl" id="ENSDCDT00010046990.1">
    <property type="protein sequence ID" value="ENSDCDP00010037418.1"/>
    <property type="gene ID" value="ENSDCDG00010024400.1"/>
</dbReference>
<dbReference type="CDD" id="cd12492">
    <property type="entry name" value="RRM2_RBM46"/>
    <property type="match status" value="1"/>
</dbReference>
<dbReference type="InterPro" id="IPR035979">
    <property type="entry name" value="RBD_domain_sf"/>
</dbReference>
<feature type="domain" description="RRM" evidence="12">
    <location>
        <begin position="223"/>
        <end position="295"/>
    </location>
</feature>
<dbReference type="InterPro" id="IPR034435">
    <property type="entry name" value="RBM46_RRM2"/>
</dbReference>
<dbReference type="FunFam" id="3.30.70.330:FF:000022">
    <property type="entry name" value="APOBEC1 complementation factor isoform X1"/>
    <property type="match status" value="1"/>
</dbReference>
<dbReference type="Pfam" id="PF00076">
    <property type="entry name" value="RRM_1"/>
    <property type="match status" value="3"/>
</dbReference>
<evidence type="ECO:0000256" key="10">
    <source>
        <dbReference type="ARBA" id="ARBA00030581"/>
    </source>
</evidence>
<evidence type="ECO:0000256" key="6">
    <source>
        <dbReference type="ARBA" id="ARBA00022871"/>
    </source>
</evidence>
<organism evidence="13 14">
    <name type="scientific">Denticeps clupeoides</name>
    <name type="common">denticle herring</name>
    <dbReference type="NCBI Taxonomy" id="299321"/>
    <lineage>
        <taxon>Eukaryota</taxon>
        <taxon>Metazoa</taxon>
        <taxon>Chordata</taxon>
        <taxon>Craniata</taxon>
        <taxon>Vertebrata</taxon>
        <taxon>Euteleostomi</taxon>
        <taxon>Actinopterygii</taxon>
        <taxon>Neopterygii</taxon>
        <taxon>Teleostei</taxon>
        <taxon>Clupei</taxon>
        <taxon>Clupeiformes</taxon>
        <taxon>Denticipitoidei</taxon>
        <taxon>Denticipitidae</taxon>
        <taxon>Denticeps</taxon>
    </lineage>
</organism>
<keyword evidence="14" id="KW-1185">Reference proteome</keyword>
<evidence type="ECO:0000256" key="5">
    <source>
        <dbReference type="ARBA" id="ARBA00022782"/>
    </source>
</evidence>
<evidence type="ECO:0000256" key="3">
    <source>
        <dbReference type="ARBA" id="ARBA00022490"/>
    </source>
</evidence>
<dbReference type="InterPro" id="IPR012677">
    <property type="entry name" value="Nucleotide-bd_a/b_plait_sf"/>
</dbReference>
<evidence type="ECO:0000313" key="14">
    <source>
        <dbReference type="Proteomes" id="UP000694580"/>
    </source>
</evidence>
<feature type="domain" description="RRM" evidence="12">
    <location>
        <begin position="128"/>
        <end position="210"/>
    </location>
</feature>